<dbReference type="AlphaFoldDB" id="X0RX28"/>
<dbReference type="Gene3D" id="1.20.144.10">
    <property type="entry name" value="Phosphatidic acid phosphatase type 2/haloperoxidase"/>
    <property type="match status" value="1"/>
</dbReference>
<dbReference type="SUPFAM" id="SSF48317">
    <property type="entry name" value="Acid phosphatase/Vanadium-dependent haloperoxidase"/>
    <property type="match status" value="1"/>
</dbReference>
<name>X0RX28_9ZZZZ</name>
<feature type="transmembrane region" description="Helical" evidence="1">
    <location>
        <begin position="50"/>
        <end position="75"/>
    </location>
</feature>
<feature type="non-terminal residue" evidence="3">
    <location>
        <position position="160"/>
    </location>
</feature>
<evidence type="ECO:0000256" key="1">
    <source>
        <dbReference type="SAM" id="Phobius"/>
    </source>
</evidence>
<protein>
    <recommendedName>
        <fullName evidence="2">Phosphatidic acid phosphatase type 2/haloperoxidase domain-containing protein</fullName>
    </recommendedName>
</protein>
<dbReference type="InterPro" id="IPR000326">
    <property type="entry name" value="PAP2/HPO"/>
</dbReference>
<gene>
    <name evidence="3" type="ORF">S01H1_08035</name>
</gene>
<reference evidence="3" key="1">
    <citation type="journal article" date="2014" name="Front. Microbiol.">
        <title>High frequency of phylogenetically diverse reductive dehalogenase-homologous genes in deep subseafloor sedimentary metagenomes.</title>
        <authorList>
            <person name="Kawai M."/>
            <person name="Futagami T."/>
            <person name="Toyoda A."/>
            <person name="Takaki Y."/>
            <person name="Nishi S."/>
            <person name="Hori S."/>
            <person name="Arai W."/>
            <person name="Tsubouchi T."/>
            <person name="Morono Y."/>
            <person name="Uchiyama I."/>
            <person name="Ito T."/>
            <person name="Fujiyama A."/>
            <person name="Inagaki F."/>
            <person name="Takami H."/>
        </authorList>
    </citation>
    <scope>NUCLEOTIDE SEQUENCE</scope>
    <source>
        <strain evidence="3">Expedition CK06-06</strain>
    </source>
</reference>
<proteinExistence type="predicted"/>
<feature type="transmembrane region" description="Helical" evidence="1">
    <location>
        <begin position="12"/>
        <end position="38"/>
    </location>
</feature>
<evidence type="ECO:0000313" key="3">
    <source>
        <dbReference type="EMBL" id="GAF73368.1"/>
    </source>
</evidence>
<sequence>MNEENQDMNKIIIYILIIAGITFVVGLILLLSGLNIWFNEFFYDNSIMYALFSLITELGETRTFIFLIVIVWYVYDKEFAKNLAYTVLGSGYVNNITKDIYRDPRPYTNIRDSLPVAEGFGFPSGHSQSGVSTYGYLAYEAHVKKSKIICWIFTLLVYLV</sequence>
<dbReference type="PANTHER" id="PTHR14969">
    <property type="entry name" value="SPHINGOSINE-1-PHOSPHATE PHOSPHOHYDROLASE"/>
    <property type="match status" value="1"/>
</dbReference>
<comment type="caution">
    <text evidence="3">The sequence shown here is derived from an EMBL/GenBank/DDBJ whole genome shotgun (WGS) entry which is preliminary data.</text>
</comment>
<feature type="domain" description="Phosphatidic acid phosphatase type 2/haloperoxidase" evidence="2">
    <location>
        <begin position="82"/>
        <end position="157"/>
    </location>
</feature>
<accession>X0RX28</accession>
<dbReference type="InterPro" id="IPR036938">
    <property type="entry name" value="PAP2/HPO_sf"/>
</dbReference>
<keyword evidence="1" id="KW-1133">Transmembrane helix</keyword>
<keyword evidence="1" id="KW-0472">Membrane</keyword>
<dbReference type="EMBL" id="BARS01004123">
    <property type="protein sequence ID" value="GAF73368.1"/>
    <property type="molecule type" value="Genomic_DNA"/>
</dbReference>
<dbReference type="PANTHER" id="PTHR14969:SF13">
    <property type="entry name" value="AT30094P"/>
    <property type="match status" value="1"/>
</dbReference>
<keyword evidence="1" id="KW-0812">Transmembrane</keyword>
<dbReference type="Pfam" id="PF01569">
    <property type="entry name" value="PAP2"/>
    <property type="match status" value="1"/>
</dbReference>
<evidence type="ECO:0000259" key="2">
    <source>
        <dbReference type="Pfam" id="PF01569"/>
    </source>
</evidence>
<organism evidence="3">
    <name type="scientific">marine sediment metagenome</name>
    <dbReference type="NCBI Taxonomy" id="412755"/>
    <lineage>
        <taxon>unclassified sequences</taxon>
        <taxon>metagenomes</taxon>
        <taxon>ecological metagenomes</taxon>
    </lineage>
</organism>